<reference evidence="1 2" key="1">
    <citation type="submission" date="2021-01" db="EMBL/GenBank/DDBJ databases">
        <title>Whole genome shotgun sequence of Actinoplanes deccanensis NBRC 13994.</title>
        <authorList>
            <person name="Komaki H."/>
            <person name="Tamura T."/>
        </authorList>
    </citation>
    <scope>NUCLEOTIDE SEQUENCE [LARGE SCALE GENOMIC DNA]</scope>
    <source>
        <strain evidence="1 2">NBRC 13994</strain>
    </source>
</reference>
<dbReference type="Proteomes" id="UP000609879">
    <property type="component" value="Unassembled WGS sequence"/>
</dbReference>
<keyword evidence="2" id="KW-1185">Reference proteome</keyword>
<comment type="caution">
    <text evidence="1">The sequence shown here is derived from an EMBL/GenBank/DDBJ whole genome shotgun (WGS) entry which is preliminary data.</text>
</comment>
<name>A0ABQ3YKV6_9ACTN</name>
<protein>
    <submittedName>
        <fullName evidence="1">Uncharacterized protein</fullName>
    </submittedName>
</protein>
<accession>A0ABQ3YKV6</accession>
<evidence type="ECO:0000313" key="2">
    <source>
        <dbReference type="Proteomes" id="UP000609879"/>
    </source>
</evidence>
<sequence length="78" mass="8403">MVELEAALPPLARDVGGDVDEQALLLVLAEEQPDLPGSAPRASQLDVSHVLPRPWRKLTERSNQLARTEAGKLAQAPV</sequence>
<proteinExistence type="predicted"/>
<dbReference type="EMBL" id="BOMI01000197">
    <property type="protein sequence ID" value="GID80631.1"/>
    <property type="molecule type" value="Genomic_DNA"/>
</dbReference>
<gene>
    <name evidence="1" type="ORF">Ade02nite_92720</name>
</gene>
<organism evidence="1 2">
    <name type="scientific">Paractinoplanes deccanensis</name>
    <dbReference type="NCBI Taxonomy" id="113561"/>
    <lineage>
        <taxon>Bacteria</taxon>
        <taxon>Bacillati</taxon>
        <taxon>Actinomycetota</taxon>
        <taxon>Actinomycetes</taxon>
        <taxon>Micromonosporales</taxon>
        <taxon>Micromonosporaceae</taxon>
        <taxon>Paractinoplanes</taxon>
    </lineage>
</organism>
<evidence type="ECO:0000313" key="1">
    <source>
        <dbReference type="EMBL" id="GID80631.1"/>
    </source>
</evidence>